<dbReference type="EMBL" id="JAAGVY010000026">
    <property type="protein sequence ID" value="NEN24454.1"/>
    <property type="molecule type" value="Genomic_DNA"/>
</dbReference>
<feature type="signal peptide" evidence="1">
    <location>
        <begin position="1"/>
        <end position="20"/>
    </location>
</feature>
<comment type="caution">
    <text evidence="3">The sequence shown here is derived from an EMBL/GenBank/DDBJ whole genome shotgun (WGS) entry which is preliminary data.</text>
</comment>
<feature type="domain" description="DUF4097" evidence="2">
    <location>
        <begin position="36"/>
        <end position="273"/>
    </location>
</feature>
<dbReference type="AlphaFoldDB" id="A0A7K3WSJ4"/>
<sequence length="310" mass="34622">MKYAFLAVIGLLFIHTAALAQNEKRVEKEYSSSDFNSLKINNSFGDIEISPYSGSKIDILIVISANGSKGNDVSELINSVHFDFVENGRTLEITTRRDEKKLKWKGVYEFSMNFKIKMPENVNIDIDNSFGDVRINGTTGVLKLKVQHGDCFVAYANGNENKMDISFGDVRIESMSRANLKIQHGDLRIEKIHDLSLDIQFGDIDIDLMSGTNTLNIAHGDLNIDDVSSKLKSLTIDVQFGDIEIEGLAKEDFEMMLTGTFSDFSWSSSWLVKAKTIGMNNSNYTVHTTADPMNPKKLQITASHSDVDLE</sequence>
<reference evidence="3 4" key="1">
    <citation type="submission" date="2020-02" db="EMBL/GenBank/DDBJ databases">
        <title>Out from the shadows clarifying the taxonomy of the family Cryomorphaceae and related taxa by utilizing the GTDB taxonomic framework.</title>
        <authorList>
            <person name="Bowman J.P."/>
        </authorList>
    </citation>
    <scope>NUCLEOTIDE SEQUENCE [LARGE SCALE GENOMIC DNA]</scope>
    <source>
        <strain evidence="3 4">QSSC 1-22</strain>
    </source>
</reference>
<evidence type="ECO:0000256" key="1">
    <source>
        <dbReference type="SAM" id="SignalP"/>
    </source>
</evidence>
<dbReference type="Gene3D" id="2.160.20.120">
    <property type="match status" value="1"/>
</dbReference>
<dbReference type="Pfam" id="PF13349">
    <property type="entry name" value="DUF4097"/>
    <property type="match status" value="1"/>
</dbReference>
<keyword evidence="1" id="KW-0732">Signal</keyword>
<dbReference type="RefSeq" id="WP_163285848.1">
    <property type="nucleotide sequence ID" value="NZ_JAAGVY010000026.1"/>
</dbReference>
<proteinExistence type="predicted"/>
<evidence type="ECO:0000313" key="4">
    <source>
        <dbReference type="Proteomes" id="UP000486602"/>
    </source>
</evidence>
<gene>
    <name evidence="3" type="ORF">G3O08_13160</name>
</gene>
<dbReference type="InterPro" id="IPR025164">
    <property type="entry name" value="Toastrack_DUF4097"/>
</dbReference>
<evidence type="ECO:0000313" key="3">
    <source>
        <dbReference type="EMBL" id="NEN24454.1"/>
    </source>
</evidence>
<organism evidence="3 4">
    <name type="scientific">Cryomorpha ignava</name>
    <dbReference type="NCBI Taxonomy" id="101383"/>
    <lineage>
        <taxon>Bacteria</taxon>
        <taxon>Pseudomonadati</taxon>
        <taxon>Bacteroidota</taxon>
        <taxon>Flavobacteriia</taxon>
        <taxon>Flavobacteriales</taxon>
        <taxon>Cryomorphaceae</taxon>
        <taxon>Cryomorpha</taxon>
    </lineage>
</organism>
<dbReference type="Proteomes" id="UP000486602">
    <property type="component" value="Unassembled WGS sequence"/>
</dbReference>
<accession>A0A7K3WSJ4</accession>
<evidence type="ECO:0000259" key="2">
    <source>
        <dbReference type="Pfam" id="PF13349"/>
    </source>
</evidence>
<protein>
    <submittedName>
        <fullName evidence="3">DUF4097 domain-containing protein</fullName>
    </submittedName>
</protein>
<feature type="chain" id="PRO_5029684822" evidence="1">
    <location>
        <begin position="21"/>
        <end position="310"/>
    </location>
</feature>
<keyword evidence="4" id="KW-1185">Reference proteome</keyword>
<name>A0A7K3WSJ4_9FLAO</name>